<dbReference type="RefSeq" id="WP_129610501.1">
    <property type="nucleotide sequence ID" value="NZ_UWOC01000169.1"/>
</dbReference>
<accession>A0A447CYL5</accession>
<dbReference type="Proteomes" id="UP000289200">
    <property type="component" value="Unassembled WGS sequence"/>
</dbReference>
<reference evidence="3" key="1">
    <citation type="submission" date="2018-10" db="EMBL/GenBank/DDBJ databases">
        <authorList>
            <person name="Peiro R."/>
            <person name="Begona"/>
            <person name="Cbmso G."/>
            <person name="Lopez M."/>
            <person name="Gonzalez S."/>
            <person name="Sacristan E."/>
            <person name="Castillo E."/>
        </authorList>
    </citation>
    <scope>NUCLEOTIDE SEQUENCE [LARGE SCALE GENOMIC DNA]</scope>
</reference>
<feature type="transmembrane region" description="Helical" evidence="1">
    <location>
        <begin position="47"/>
        <end position="75"/>
    </location>
</feature>
<organism evidence="2 3">
    <name type="scientific">Rhodoplanes serenus</name>
    <dbReference type="NCBI Taxonomy" id="200615"/>
    <lineage>
        <taxon>Bacteria</taxon>
        <taxon>Pseudomonadati</taxon>
        <taxon>Pseudomonadota</taxon>
        <taxon>Alphaproteobacteria</taxon>
        <taxon>Hyphomicrobiales</taxon>
        <taxon>Nitrobacteraceae</taxon>
        <taxon>Rhodoplanes</taxon>
    </lineage>
</organism>
<keyword evidence="3" id="KW-1185">Reference proteome</keyword>
<dbReference type="AlphaFoldDB" id="A0A447CYL5"/>
<name>A0A447CYL5_9BRAD</name>
<evidence type="ECO:0000313" key="3">
    <source>
        <dbReference type="Proteomes" id="UP000289200"/>
    </source>
</evidence>
<dbReference type="EMBL" id="UWOC01000169">
    <property type="protein sequence ID" value="VCU10397.1"/>
    <property type="molecule type" value="Genomic_DNA"/>
</dbReference>
<evidence type="ECO:0000313" key="2">
    <source>
        <dbReference type="EMBL" id="VCU10397.1"/>
    </source>
</evidence>
<protein>
    <submittedName>
        <fullName evidence="2">Uncharacterized protein</fullName>
    </submittedName>
</protein>
<comment type="caution">
    <text evidence="2">The sequence shown here is derived from an EMBL/GenBank/DDBJ whole genome shotgun (WGS) entry which is preliminary data.</text>
</comment>
<keyword evidence="1" id="KW-1133">Transmembrane helix</keyword>
<sequence length="95" mass="9796">MLVCVVVAVLTGAVLGMRYSVLSLVPVTLVAWIGLAAFAVSNDLSIMTAVAICVGVALALQFGYVVGVTAQYCLVVSRARSMAKPAPARMPAVEL</sequence>
<evidence type="ECO:0000256" key="1">
    <source>
        <dbReference type="SAM" id="Phobius"/>
    </source>
</evidence>
<proteinExistence type="predicted"/>
<keyword evidence="1" id="KW-0812">Transmembrane</keyword>
<dbReference type="OrthoDB" id="7961396at2"/>
<keyword evidence="1" id="KW-0472">Membrane</keyword>
<gene>
    <name evidence="2" type="ORF">RHODGE_RHODGE_03587</name>
</gene>